<feature type="signal peptide" evidence="2">
    <location>
        <begin position="1"/>
        <end position="17"/>
    </location>
</feature>
<feature type="chain" id="PRO_5038359794" description="Entericidin" evidence="2">
    <location>
        <begin position="18"/>
        <end position="69"/>
    </location>
</feature>
<accession>A0A9D2UIL7</accession>
<feature type="compositionally biased region" description="Low complexity" evidence="1">
    <location>
        <begin position="23"/>
        <end position="38"/>
    </location>
</feature>
<proteinExistence type="predicted"/>
<dbReference type="Proteomes" id="UP000787625">
    <property type="component" value="Unassembled WGS sequence"/>
</dbReference>
<feature type="compositionally biased region" description="Polar residues" evidence="1">
    <location>
        <begin position="60"/>
        <end position="69"/>
    </location>
</feature>
<gene>
    <name evidence="3" type="ORF">IAA93_05270</name>
</gene>
<feature type="region of interest" description="Disordered" evidence="1">
    <location>
        <begin position="19"/>
        <end position="69"/>
    </location>
</feature>
<dbReference type="AlphaFoldDB" id="A0A9D2UIL7"/>
<evidence type="ECO:0000256" key="2">
    <source>
        <dbReference type="SAM" id="SignalP"/>
    </source>
</evidence>
<evidence type="ECO:0000313" key="4">
    <source>
        <dbReference type="Proteomes" id="UP000787625"/>
    </source>
</evidence>
<reference evidence="3" key="1">
    <citation type="journal article" date="2021" name="PeerJ">
        <title>Extensive microbial diversity within the chicken gut microbiome revealed by metagenomics and culture.</title>
        <authorList>
            <person name="Gilroy R."/>
            <person name="Ravi A."/>
            <person name="Getino M."/>
            <person name="Pursley I."/>
            <person name="Horton D.L."/>
            <person name="Alikhan N.F."/>
            <person name="Baker D."/>
            <person name="Gharbi K."/>
            <person name="Hall N."/>
            <person name="Watson M."/>
            <person name="Adriaenssens E.M."/>
            <person name="Foster-Nyarko E."/>
            <person name="Jarju S."/>
            <person name="Secka A."/>
            <person name="Antonio M."/>
            <person name="Oren A."/>
            <person name="Chaudhuri R.R."/>
            <person name="La Ragione R."/>
            <person name="Hildebrand F."/>
            <person name="Pallen M.J."/>
        </authorList>
    </citation>
    <scope>NUCLEOTIDE SEQUENCE</scope>
    <source>
        <strain evidence="3">MalCec1-1739</strain>
    </source>
</reference>
<evidence type="ECO:0000256" key="1">
    <source>
        <dbReference type="SAM" id="MobiDB-lite"/>
    </source>
</evidence>
<evidence type="ECO:0008006" key="5">
    <source>
        <dbReference type="Google" id="ProtNLM"/>
    </source>
</evidence>
<organism evidence="3 4">
    <name type="scientific">Candidatus Avibacteroides avistercoris</name>
    <dbReference type="NCBI Taxonomy" id="2840690"/>
    <lineage>
        <taxon>Bacteria</taxon>
        <taxon>Pseudomonadati</taxon>
        <taxon>Bacteroidota</taxon>
        <taxon>Bacteroidia</taxon>
        <taxon>Bacteroidales</taxon>
        <taxon>Bacteroidaceae</taxon>
        <taxon>Bacteroidaceae incertae sedis</taxon>
        <taxon>Candidatus Avibacteroides</taxon>
    </lineage>
</organism>
<sequence length="69" mass="6871">MKKLVFAFAVVAAGCLASCGNGSTSSTETTTPETTSTEAVAPVEESTDSNATAVEEAPADSTQATEVAE</sequence>
<evidence type="ECO:0000313" key="3">
    <source>
        <dbReference type="EMBL" id="HJD53115.1"/>
    </source>
</evidence>
<protein>
    <recommendedName>
        <fullName evidence="5">Entericidin</fullName>
    </recommendedName>
</protein>
<keyword evidence="2" id="KW-0732">Signal</keyword>
<comment type="caution">
    <text evidence="3">The sequence shown here is derived from an EMBL/GenBank/DDBJ whole genome shotgun (WGS) entry which is preliminary data.</text>
</comment>
<name>A0A9D2UIL7_9BACT</name>
<dbReference type="PROSITE" id="PS51257">
    <property type="entry name" value="PROKAR_LIPOPROTEIN"/>
    <property type="match status" value="1"/>
</dbReference>
<dbReference type="EMBL" id="DWUP01000113">
    <property type="protein sequence ID" value="HJD53115.1"/>
    <property type="molecule type" value="Genomic_DNA"/>
</dbReference>
<reference evidence="3" key="2">
    <citation type="submission" date="2021-04" db="EMBL/GenBank/DDBJ databases">
        <authorList>
            <person name="Gilroy R."/>
        </authorList>
    </citation>
    <scope>NUCLEOTIDE SEQUENCE</scope>
    <source>
        <strain evidence="3">MalCec1-1739</strain>
    </source>
</reference>